<evidence type="ECO:0000313" key="2">
    <source>
        <dbReference type="EMBL" id="OHA51182.1"/>
    </source>
</evidence>
<feature type="transmembrane region" description="Helical" evidence="1">
    <location>
        <begin position="9"/>
        <end position="31"/>
    </location>
</feature>
<sequence length="158" mass="18482">MITISTDQIIISTVLLFVLFSVAQFLIATWIKARLEKSIQHEYDKKSIDYNFSILQREQAVKIAALLAKWIKYGEDSTEVLSENERRNYFEELNKMTLELAIWIPDEEIVKKLMACLSHNETAPNIREIVTDVRALVRNKNNYDLTWQDIVVFSIRNS</sequence>
<gene>
    <name evidence="2" type="ORF">A3A97_02830</name>
</gene>
<comment type="caution">
    <text evidence="2">The sequence shown here is derived from an EMBL/GenBank/DDBJ whole genome shotgun (WGS) entry which is preliminary data.</text>
</comment>
<accession>A0A1G2PUC2</accession>
<evidence type="ECO:0000313" key="3">
    <source>
        <dbReference type="Proteomes" id="UP000176951"/>
    </source>
</evidence>
<proteinExistence type="predicted"/>
<dbReference type="Proteomes" id="UP000176951">
    <property type="component" value="Unassembled WGS sequence"/>
</dbReference>
<name>A0A1G2PUC2_9BACT</name>
<evidence type="ECO:0000256" key="1">
    <source>
        <dbReference type="SAM" id="Phobius"/>
    </source>
</evidence>
<keyword evidence="1" id="KW-1133">Transmembrane helix</keyword>
<organism evidence="2 3">
    <name type="scientific">Candidatus Terrybacteria bacterium RIFCSPLOWO2_01_FULL_40_23</name>
    <dbReference type="NCBI Taxonomy" id="1802366"/>
    <lineage>
        <taxon>Bacteria</taxon>
        <taxon>Candidatus Terryibacteriota</taxon>
    </lineage>
</organism>
<dbReference type="EMBL" id="MHSW01000025">
    <property type="protein sequence ID" value="OHA51182.1"/>
    <property type="molecule type" value="Genomic_DNA"/>
</dbReference>
<keyword evidence="1" id="KW-0472">Membrane</keyword>
<keyword evidence="1" id="KW-0812">Transmembrane</keyword>
<dbReference type="AlphaFoldDB" id="A0A1G2PUC2"/>
<reference evidence="2 3" key="1">
    <citation type="journal article" date="2016" name="Nat. Commun.">
        <title>Thousands of microbial genomes shed light on interconnected biogeochemical processes in an aquifer system.</title>
        <authorList>
            <person name="Anantharaman K."/>
            <person name="Brown C.T."/>
            <person name="Hug L.A."/>
            <person name="Sharon I."/>
            <person name="Castelle C.J."/>
            <person name="Probst A.J."/>
            <person name="Thomas B.C."/>
            <person name="Singh A."/>
            <person name="Wilkins M.J."/>
            <person name="Karaoz U."/>
            <person name="Brodie E.L."/>
            <person name="Williams K.H."/>
            <person name="Hubbard S.S."/>
            <person name="Banfield J.F."/>
        </authorList>
    </citation>
    <scope>NUCLEOTIDE SEQUENCE [LARGE SCALE GENOMIC DNA]</scope>
</reference>
<protein>
    <submittedName>
        <fullName evidence="2">Uncharacterized protein</fullName>
    </submittedName>
</protein>